<proteinExistence type="predicted"/>
<organism evidence="1 2">
    <name type="scientific">Ixodes persulcatus</name>
    <name type="common">Taiga tick</name>
    <dbReference type="NCBI Taxonomy" id="34615"/>
    <lineage>
        <taxon>Eukaryota</taxon>
        <taxon>Metazoa</taxon>
        <taxon>Ecdysozoa</taxon>
        <taxon>Arthropoda</taxon>
        <taxon>Chelicerata</taxon>
        <taxon>Arachnida</taxon>
        <taxon>Acari</taxon>
        <taxon>Parasitiformes</taxon>
        <taxon>Ixodida</taxon>
        <taxon>Ixodoidea</taxon>
        <taxon>Ixodidae</taxon>
        <taxon>Ixodinae</taxon>
        <taxon>Ixodes</taxon>
    </lineage>
</organism>
<dbReference type="Proteomes" id="UP000805193">
    <property type="component" value="Unassembled WGS sequence"/>
</dbReference>
<evidence type="ECO:0000313" key="2">
    <source>
        <dbReference type="Proteomes" id="UP000805193"/>
    </source>
</evidence>
<accession>A0AC60R0M4</accession>
<sequence>MLTSVPRNVHCIRLDDILAISPSRSGHYSLNDKPYATLSYIANVPFNARGIIHGIAAEEPDDVINANLRIHGPKLLGARRIGRTNSILITVEGNQLPRYAFFSCGAFRVYHQYPRSKQCTHCHVIGHRADVCPGKTEYTRYPNFSRCFPRDQDPVSTPHYCEPFCFNCEGEHPPSSLTCPVRADAHKAARAWTKAQKLRRARVAGPPPKHDCKEWPALPTNNRYAMLQPQRSRQPIEPNTPPSNH</sequence>
<name>A0AC60R0M4_IXOPE</name>
<reference evidence="1 2" key="1">
    <citation type="journal article" date="2020" name="Cell">
        <title>Large-Scale Comparative Analyses of Tick Genomes Elucidate Their Genetic Diversity and Vector Capacities.</title>
        <authorList>
            <consortium name="Tick Genome and Microbiome Consortium (TIGMIC)"/>
            <person name="Jia N."/>
            <person name="Wang J."/>
            <person name="Shi W."/>
            <person name="Du L."/>
            <person name="Sun Y."/>
            <person name="Zhan W."/>
            <person name="Jiang J.F."/>
            <person name="Wang Q."/>
            <person name="Zhang B."/>
            <person name="Ji P."/>
            <person name="Bell-Sakyi L."/>
            <person name="Cui X.M."/>
            <person name="Yuan T.T."/>
            <person name="Jiang B.G."/>
            <person name="Yang W.F."/>
            <person name="Lam T.T."/>
            <person name="Chang Q.C."/>
            <person name="Ding S.J."/>
            <person name="Wang X.J."/>
            <person name="Zhu J.G."/>
            <person name="Ruan X.D."/>
            <person name="Zhao L."/>
            <person name="Wei J.T."/>
            <person name="Ye R.Z."/>
            <person name="Que T.C."/>
            <person name="Du C.H."/>
            <person name="Zhou Y.H."/>
            <person name="Cheng J.X."/>
            <person name="Dai P.F."/>
            <person name="Guo W.B."/>
            <person name="Han X.H."/>
            <person name="Huang E.J."/>
            <person name="Li L.F."/>
            <person name="Wei W."/>
            <person name="Gao Y.C."/>
            <person name="Liu J.Z."/>
            <person name="Shao H.Z."/>
            <person name="Wang X."/>
            <person name="Wang C.C."/>
            <person name="Yang T.C."/>
            <person name="Huo Q.B."/>
            <person name="Li W."/>
            <person name="Chen H.Y."/>
            <person name="Chen S.E."/>
            <person name="Zhou L.G."/>
            <person name="Ni X.B."/>
            <person name="Tian J.H."/>
            <person name="Sheng Y."/>
            <person name="Liu T."/>
            <person name="Pan Y.S."/>
            <person name="Xia L.Y."/>
            <person name="Li J."/>
            <person name="Zhao F."/>
            <person name="Cao W.C."/>
        </authorList>
    </citation>
    <scope>NUCLEOTIDE SEQUENCE [LARGE SCALE GENOMIC DNA]</scope>
    <source>
        <strain evidence="1">Iper-2018</strain>
    </source>
</reference>
<evidence type="ECO:0000313" key="1">
    <source>
        <dbReference type="EMBL" id="KAG0445424.1"/>
    </source>
</evidence>
<gene>
    <name evidence="1" type="ORF">HPB47_015365</name>
</gene>
<keyword evidence="2" id="KW-1185">Reference proteome</keyword>
<dbReference type="EMBL" id="JABSTQ010000393">
    <property type="protein sequence ID" value="KAG0445424.1"/>
    <property type="molecule type" value="Genomic_DNA"/>
</dbReference>
<comment type="caution">
    <text evidence="1">The sequence shown here is derived from an EMBL/GenBank/DDBJ whole genome shotgun (WGS) entry which is preliminary data.</text>
</comment>
<protein>
    <submittedName>
        <fullName evidence="1">Uncharacterized protein</fullName>
    </submittedName>
</protein>